<accession>A0A9D1A8A0</accession>
<feature type="transmembrane region" description="Helical" evidence="9">
    <location>
        <begin position="357"/>
        <end position="379"/>
    </location>
</feature>
<keyword evidence="7 9" id="KW-1133">Transmembrane helix</keyword>
<evidence type="ECO:0000256" key="4">
    <source>
        <dbReference type="ARBA" id="ARBA00022475"/>
    </source>
</evidence>
<keyword evidence="4 9" id="KW-1003">Cell membrane</keyword>
<evidence type="ECO:0000256" key="8">
    <source>
        <dbReference type="ARBA" id="ARBA00023136"/>
    </source>
</evidence>
<feature type="transmembrane region" description="Helical" evidence="9">
    <location>
        <begin position="193"/>
        <end position="212"/>
    </location>
</feature>
<evidence type="ECO:0000256" key="6">
    <source>
        <dbReference type="ARBA" id="ARBA00022847"/>
    </source>
</evidence>
<dbReference type="FunFam" id="1.20.1740.10:FF:000004">
    <property type="entry name" value="Sodium:alanine symporter family protein"/>
    <property type="match status" value="1"/>
</dbReference>
<feature type="transmembrane region" description="Helical" evidence="9">
    <location>
        <begin position="316"/>
        <end position="337"/>
    </location>
</feature>
<evidence type="ECO:0000313" key="11">
    <source>
        <dbReference type="Proteomes" id="UP000824258"/>
    </source>
</evidence>
<comment type="similarity">
    <text evidence="2 9">Belongs to the alanine or glycine:cation symporter (AGCS) (TC 2.A.25) family.</text>
</comment>
<dbReference type="Proteomes" id="UP000824258">
    <property type="component" value="Unassembled WGS sequence"/>
</dbReference>
<dbReference type="NCBIfam" id="TIGR00835">
    <property type="entry name" value="agcS"/>
    <property type="match status" value="1"/>
</dbReference>
<keyword evidence="3 9" id="KW-0813">Transport</keyword>
<dbReference type="EMBL" id="DVGD01000215">
    <property type="protein sequence ID" value="HIR10064.1"/>
    <property type="molecule type" value="Genomic_DNA"/>
</dbReference>
<reference evidence="10" key="1">
    <citation type="submission" date="2020-10" db="EMBL/GenBank/DDBJ databases">
        <authorList>
            <person name="Gilroy R."/>
        </authorList>
    </citation>
    <scope>NUCLEOTIDE SEQUENCE</scope>
    <source>
        <strain evidence="10">ChiHjej9B8-7071</strain>
    </source>
</reference>
<dbReference type="AlphaFoldDB" id="A0A9D1A8A0"/>
<evidence type="ECO:0000256" key="3">
    <source>
        <dbReference type="ARBA" id="ARBA00022448"/>
    </source>
</evidence>
<sequence>MEWLENINAAVNNVVWGPIMLVLLIGTGIYLSIRCGFLQARKFGYIWKNTFATLFHKEKSEAHKSDGTNVTPFQAVSTALGSTIGVGNVAGVAGAIAAGGPGAVFWMWISAFFGMCTKYAEIVLAVHYREVAPDGTHHGGPMYYIERGLHMKWLACIFAILGGLATFGIGNATQAAEISVAVNNLTGTGYDSSLITGIVLMVLVGIVILGGLHRISTVTSYLVPFMALFYIVIGLGVILGNAAMIPGAFGQIFSGAFSFEAVGGGVFGYVILQAMKNGFARGVFSNEAGLGSAPIAHAASSTKDPVKQGMWGVFEVFVDTIVVCTITALVVILSGLYTGTLTGGALTAKAVETLTGSVWGGHFIRVALILFALSTILGWEYYGETCWGYLTKNSKAVQYIFKAVFLIVLGIGAISSSTSILEDTSGLSLMWSIADTLNGLMAIPNLVGLLLLSGVTVKLTKRYFKTGSSLEP</sequence>
<keyword evidence="6 9" id="KW-0769">Symport</keyword>
<dbReference type="PANTHER" id="PTHR30330:SF3">
    <property type="entry name" value="TRANSCRIPTIONAL REGULATOR, LRP FAMILY"/>
    <property type="match status" value="1"/>
</dbReference>
<evidence type="ECO:0000256" key="1">
    <source>
        <dbReference type="ARBA" id="ARBA00004651"/>
    </source>
</evidence>
<dbReference type="Gene3D" id="1.20.1740.10">
    <property type="entry name" value="Amino acid/polyamine transporter I"/>
    <property type="match status" value="1"/>
</dbReference>
<feature type="transmembrane region" description="Helical" evidence="9">
    <location>
        <begin position="399"/>
        <end position="421"/>
    </location>
</feature>
<dbReference type="PANTHER" id="PTHR30330">
    <property type="entry name" value="AGSS FAMILY TRANSPORTER, SODIUM-ALANINE"/>
    <property type="match status" value="1"/>
</dbReference>
<evidence type="ECO:0000256" key="7">
    <source>
        <dbReference type="ARBA" id="ARBA00022989"/>
    </source>
</evidence>
<protein>
    <submittedName>
        <fullName evidence="10">Sodium:alanine symporter family protein</fullName>
    </submittedName>
</protein>
<evidence type="ECO:0000256" key="5">
    <source>
        <dbReference type="ARBA" id="ARBA00022692"/>
    </source>
</evidence>
<dbReference type="Pfam" id="PF01235">
    <property type="entry name" value="Na_Ala_symp"/>
    <property type="match status" value="1"/>
</dbReference>
<feature type="transmembrane region" description="Helical" evidence="9">
    <location>
        <begin position="251"/>
        <end position="272"/>
    </location>
</feature>
<dbReference type="GO" id="GO:0005886">
    <property type="term" value="C:plasma membrane"/>
    <property type="evidence" value="ECO:0007669"/>
    <property type="project" value="UniProtKB-SubCell"/>
</dbReference>
<feature type="transmembrane region" description="Helical" evidence="9">
    <location>
        <begin position="15"/>
        <end position="33"/>
    </location>
</feature>
<comment type="caution">
    <text evidence="10">The sequence shown here is derived from an EMBL/GenBank/DDBJ whole genome shotgun (WGS) entry which is preliminary data.</text>
</comment>
<evidence type="ECO:0000256" key="9">
    <source>
        <dbReference type="RuleBase" id="RU363064"/>
    </source>
</evidence>
<dbReference type="GO" id="GO:0005283">
    <property type="term" value="F:amino acid:sodium symporter activity"/>
    <property type="evidence" value="ECO:0007669"/>
    <property type="project" value="InterPro"/>
</dbReference>
<keyword evidence="5 9" id="KW-0812">Transmembrane</keyword>
<feature type="transmembrane region" description="Helical" evidence="9">
    <location>
        <begin position="153"/>
        <end position="173"/>
    </location>
</feature>
<evidence type="ECO:0000256" key="2">
    <source>
        <dbReference type="ARBA" id="ARBA00009261"/>
    </source>
</evidence>
<name>A0A9D1A8A0_9FIRM</name>
<dbReference type="PROSITE" id="PS00873">
    <property type="entry name" value="NA_ALANINE_SYMP"/>
    <property type="match status" value="1"/>
</dbReference>
<dbReference type="PRINTS" id="PR00175">
    <property type="entry name" value="NAALASMPORT"/>
</dbReference>
<reference evidence="10" key="2">
    <citation type="journal article" date="2021" name="PeerJ">
        <title>Extensive microbial diversity within the chicken gut microbiome revealed by metagenomics and culture.</title>
        <authorList>
            <person name="Gilroy R."/>
            <person name="Ravi A."/>
            <person name="Getino M."/>
            <person name="Pursley I."/>
            <person name="Horton D.L."/>
            <person name="Alikhan N.F."/>
            <person name="Baker D."/>
            <person name="Gharbi K."/>
            <person name="Hall N."/>
            <person name="Watson M."/>
            <person name="Adriaenssens E.M."/>
            <person name="Foster-Nyarko E."/>
            <person name="Jarju S."/>
            <person name="Secka A."/>
            <person name="Antonio M."/>
            <person name="Oren A."/>
            <person name="Chaudhuri R.R."/>
            <person name="La Ragione R."/>
            <person name="Hildebrand F."/>
            <person name="Pallen M.J."/>
        </authorList>
    </citation>
    <scope>NUCLEOTIDE SEQUENCE</scope>
    <source>
        <strain evidence="10">ChiHjej9B8-7071</strain>
    </source>
</reference>
<evidence type="ECO:0000313" key="10">
    <source>
        <dbReference type="EMBL" id="HIR10064.1"/>
    </source>
</evidence>
<comment type="subcellular location">
    <subcellularLocation>
        <location evidence="1 9">Cell membrane</location>
        <topology evidence="1 9">Multi-pass membrane protein</topology>
    </subcellularLocation>
</comment>
<dbReference type="InterPro" id="IPR001463">
    <property type="entry name" value="Na/Ala_symport"/>
</dbReference>
<gene>
    <name evidence="10" type="ORF">IAA70_06650</name>
</gene>
<organism evidence="10 11">
    <name type="scientific">Candidatus Avoscillospira stercoripullorum</name>
    <dbReference type="NCBI Taxonomy" id="2840709"/>
    <lineage>
        <taxon>Bacteria</taxon>
        <taxon>Bacillati</taxon>
        <taxon>Bacillota</taxon>
        <taxon>Clostridia</taxon>
        <taxon>Eubacteriales</taxon>
        <taxon>Oscillospiraceae</taxon>
        <taxon>Oscillospiraceae incertae sedis</taxon>
        <taxon>Candidatus Avoscillospira</taxon>
    </lineage>
</organism>
<feature type="transmembrane region" description="Helical" evidence="9">
    <location>
        <begin position="441"/>
        <end position="460"/>
    </location>
</feature>
<proteinExistence type="inferred from homology"/>
<keyword evidence="8 9" id="KW-0472">Membrane</keyword>
<feature type="transmembrane region" description="Helical" evidence="9">
    <location>
        <begin position="221"/>
        <end position="245"/>
    </location>
</feature>